<sequence>MLLFSPPRCDFLLGGGACKQTAFTSRRFSLPLPARPSTSLVALRSLQVVVLPQATPHPTSLKPQGPKSTQIMSSPHNTYSSPRSPPFSPTLGSIQEVFEYEPLDEIMSQPTTPLTPALESPDASQGVLPEPATTVVPTVSIGPKTKGIILSPRKARSSHVTAKVTNVLRHVLEADRLRRRKALRIYLKAIVFLKLLLKSHERYGALMATSGMYMQR</sequence>
<dbReference type="EMBL" id="ML978155">
    <property type="protein sequence ID" value="KAF2036331.1"/>
    <property type="molecule type" value="Genomic_DNA"/>
</dbReference>
<keyword evidence="3" id="KW-1185">Reference proteome</keyword>
<protein>
    <submittedName>
        <fullName evidence="2">Uncharacterized protein</fullName>
    </submittedName>
</protein>
<dbReference type="OrthoDB" id="3756155at2759"/>
<name>A0A9P4LQL7_9PLEO</name>
<gene>
    <name evidence="2" type="ORF">EK21DRAFT_52336</name>
</gene>
<evidence type="ECO:0000313" key="3">
    <source>
        <dbReference type="Proteomes" id="UP000799777"/>
    </source>
</evidence>
<reference evidence="2" key="1">
    <citation type="journal article" date="2020" name="Stud. Mycol.">
        <title>101 Dothideomycetes genomes: a test case for predicting lifestyles and emergence of pathogens.</title>
        <authorList>
            <person name="Haridas S."/>
            <person name="Albert R."/>
            <person name="Binder M."/>
            <person name="Bloem J."/>
            <person name="Labutti K."/>
            <person name="Salamov A."/>
            <person name="Andreopoulos B."/>
            <person name="Baker S."/>
            <person name="Barry K."/>
            <person name="Bills G."/>
            <person name="Bluhm B."/>
            <person name="Cannon C."/>
            <person name="Castanera R."/>
            <person name="Culley D."/>
            <person name="Daum C."/>
            <person name="Ezra D."/>
            <person name="Gonzalez J."/>
            <person name="Henrissat B."/>
            <person name="Kuo A."/>
            <person name="Liang C."/>
            <person name="Lipzen A."/>
            <person name="Lutzoni F."/>
            <person name="Magnuson J."/>
            <person name="Mondo S."/>
            <person name="Nolan M."/>
            <person name="Ohm R."/>
            <person name="Pangilinan J."/>
            <person name="Park H.-J."/>
            <person name="Ramirez L."/>
            <person name="Alfaro M."/>
            <person name="Sun H."/>
            <person name="Tritt A."/>
            <person name="Yoshinaga Y."/>
            <person name="Zwiers L.-H."/>
            <person name="Turgeon B."/>
            <person name="Goodwin S."/>
            <person name="Spatafora J."/>
            <person name="Crous P."/>
            <person name="Grigoriev I."/>
        </authorList>
    </citation>
    <scope>NUCLEOTIDE SEQUENCE</scope>
    <source>
        <strain evidence="2">CBS 110217</strain>
    </source>
</reference>
<feature type="compositionally biased region" description="Polar residues" evidence="1">
    <location>
        <begin position="56"/>
        <end position="82"/>
    </location>
</feature>
<feature type="region of interest" description="Disordered" evidence="1">
    <location>
        <begin position="55"/>
        <end position="86"/>
    </location>
</feature>
<proteinExistence type="predicted"/>
<comment type="caution">
    <text evidence="2">The sequence shown here is derived from an EMBL/GenBank/DDBJ whole genome shotgun (WGS) entry which is preliminary data.</text>
</comment>
<accession>A0A9P4LQL7</accession>
<evidence type="ECO:0000256" key="1">
    <source>
        <dbReference type="SAM" id="MobiDB-lite"/>
    </source>
</evidence>
<evidence type="ECO:0000313" key="2">
    <source>
        <dbReference type="EMBL" id="KAF2036331.1"/>
    </source>
</evidence>
<dbReference type="Proteomes" id="UP000799777">
    <property type="component" value="Unassembled WGS sequence"/>
</dbReference>
<organism evidence="2 3">
    <name type="scientific">Setomelanomma holmii</name>
    <dbReference type="NCBI Taxonomy" id="210430"/>
    <lineage>
        <taxon>Eukaryota</taxon>
        <taxon>Fungi</taxon>
        <taxon>Dikarya</taxon>
        <taxon>Ascomycota</taxon>
        <taxon>Pezizomycotina</taxon>
        <taxon>Dothideomycetes</taxon>
        <taxon>Pleosporomycetidae</taxon>
        <taxon>Pleosporales</taxon>
        <taxon>Pleosporineae</taxon>
        <taxon>Phaeosphaeriaceae</taxon>
        <taxon>Setomelanomma</taxon>
    </lineage>
</organism>
<dbReference type="AlphaFoldDB" id="A0A9P4LQL7"/>